<dbReference type="Proteomes" id="UP001163104">
    <property type="component" value="Chromosome"/>
</dbReference>
<reference evidence="1" key="1">
    <citation type="submission" date="2022-10" db="EMBL/GenBank/DDBJ databases">
        <title>Mechanism of multi-heavy metal repair in Cytobacillus Firmus M7.</title>
        <authorList>
            <person name="Li X."/>
            <person name="Yu C."/>
        </authorList>
    </citation>
    <scope>NUCLEOTIDE SEQUENCE</scope>
    <source>
        <strain evidence="1">M7</strain>
    </source>
</reference>
<evidence type="ECO:0000313" key="2">
    <source>
        <dbReference type="Proteomes" id="UP001163104"/>
    </source>
</evidence>
<gene>
    <name evidence="1" type="ORF">OD459_00380</name>
</gene>
<dbReference type="AlphaFoldDB" id="A0AA46P2T0"/>
<dbReference type="EMBL" id="CP107027">
    <property type="protein sequence ID" value="UYG95516.1"/>
    <property type="molecule type" value="Genomic_DNA"/>
</dbReference>
<sequence>MKPKFCPNCGKEFNDESLVKLFTGLVFNHNEKNEITVHAKGWGIECSDCEWSGEILCDI</sequence>
<name>A0AA46P2T0_CYTFI</name>
<organism evidence="1 2">
    <name type="scientific">Cytobacillus firmus</name>
    <name type="common">Bacillus firmus</name>
    <dbReference type="NCBI Taxonomy" id="1399"/>
    <lineage>
        <taxon>Bacteria</taxon>
        <taxon>Bacillati</taxon>
        <taxon>Bacillota</taxon>
        <taxon>Bacilli</taxon>
        <taxon>Bacillales</taxon>
        <taxon>Bacillaceae</taxon>
        <taxon>Cytobacillus</taxon>
    </lineage>
</organism>
<protein>
    <submittedName>
        <fullName evidence="1">Uncharacterized protein</fullName>
    </submittedName>
</protein>
<proteinExistence type="predicted"/>
<evidence type="ECO:0000313" key="1">
    <source>
        <dbReference type="EMBL" id="UYG95516.1"/>
    </source>
</evidence>
<accession>A0AA46P2T0</accession>
<dbReference type="RefSeq" id="WP_048011550.1">
    <property type="nucleotide sequence ID" value="NZ_CP107027.1"/>
</dbReference>